<evidence type="ECO:0008006" key="3">
    <source>
        <dbReference type="Google" id="ProtNLM"/>
    </source>
</evidence>
<keyword evidence="2" id="KW-1185">Reference proteome</keyword>
<evidence type="ECO:0000313" key="2">
    <source>
        <dbReference type="Proteomes" id="UP000613030"/>
    </source>
</evidence>
<dbReference type="InterPro" id="IPR029039">
    <property type="entry name" value="Flavoprotein-like_sf"/>
</dbReference>
<protein>
    <recommendedName>
        <fullName evidence="3">Flavodoxin</fullName>
    </recommendedName>
</protein>
<proteinExistence type="predicted"/>
<accession>A0ABS1KVD7</accession>
<evidence type="ECO:0000313" key="1">
    <source>
        <dbReference type="EMBL" id="MBL0743431.1"/>
    </source>
</evidence>
<gene>
    <name evidence="1" type="ORF">JI741_19520</name>
</gene>
<dbReference type="RefSeq" id="WP_202012778.1">
    <property type="nucleotide sequence ID" value="NZ_JAERRB010000007.1"/>
</dbReference>
<dbReference type="EMBL" id="JAERRB010000007">
    <property type="protein sequence ID" value="MBL0743431.1"/>
    <property type="molecule type" value="Genomic_DNA"/>
</dbReference>
<organism evidence="1 2">
    <name type="scientific">Chryseolinea lacunae</name>
    <dbReference type="NCBI Taxonomy" id="2801331"/>
    <lineage>
        <taxon>Bacteria</taxon>
        <taxon>Pseudomonadati</taxon>
        <taxon>Bacteroidota</taxon>
        <taxon>Cytophagia</taxon>
        <taxon>Cytophagales</taxon>
        <taxon>Fulvivirgaceae</taxon>
        <taxon>Chryseolinea</taxon>
    </lineage>
</organism>
<comment type="caution">
    <text evidence="1">The sequence shown here is derived from an EMBL/GenBank/DDBJ whole genome shotgun (WGS) entry which is preliminary data.</text>
</comment>
<reference evidence="1 2" key="1">
    <citation type="submission" date="2021-01" db="EMBL/GenBank/DDBJ databases">
        <title>Chryseolinea sp. Jin1 Genome sequencing and assembly.</title>
        <authorList>
            <person name="Kim I."/>
        </authorList>
    </citation>
    <scope>NUCLEOTIDE SEQUENCE [LARGE SCALE GENOMIC DNA]</scope>
    <source>
        <strain evidence="1 2">Jin1</strain>
    </source>
</reference>
<name>A0ABS1KVD7_9BACT</name>
<sequence length="180" mass="20655">MKTVIVYYSYTGNNALLMRELQRRLDCPAIPIEELRKRNTFTMLMEFVFRRPAKIRKPDVVLSEFDVVIFCAPVWAGLIASPMATYLQDASSELNHYAFATLCGGRPGQKEILALSLEKLTSKKPIALEEFWVNDLLPAEQKNKVKYTTPYRVSPQDWKTFDARLNAFTEAILDHQPVPL</sequence>
<dbReference type="Gene3D" id="3.40.50.360">
    <property type="match status" value="1"/>
</dbReference>
<dbReference type="SUPFAM" id="SSF52218">
    <property type="entry name" value="Flavoproteins"/>
    <property type="match status" value="1"/>
</dbReference>
<dbReference type="Proteomes" id="UP000613030">
    <property type="component" value="Unassembled WGS sequence"/>
</dbReference>